<organism evidence="1 2">
    <name type="scientific">Larinioides sclopetarius</name>
    <dbReference type="NCBI Taxonomy" id="280406"/>
    <lineage>
        <taxon>Eukaryota</taxon>
        <taxon>Metazoa</taxon>
        <taxon>Ecdysozoa</taxon>
        <taxon>Arthropoda</taxon>
        <taxon>Chelicerata</taxon>
        <taxon>Arachnida</taxon>
        <taxon>Araneae</taxon>
        <taxon>Araneomorphae</taxon>
        <taxon>Entelegynae</taxon>
        <taxon>Araneoidea</taxon>
        <taxon>Araneidae</taxon>
        <taxon>Larinioides</taxon>
    </lineage>
</organism>
<gene>
    <name evidence="1" type="ORF">LARSCL_LOCUS21865</name>
</gene>
<proteinExistence type="predicted"/>
<keyword evidence="2" id="KW-1185">Reference proteome</keyword>
<reference evidence="1 2" key="1">
    <citation type="submission" date="2024-04" db="EMBL/GenBank/DDBJ databases">
        <authorList>
            <person name="Rising A."/>
            <person name="Reimegard J."/>
            <person name="Sonavane S."/>
            <person name="Akerstrom W."/>
            <person name="Nylinder S."/>
            <person name="Hedman E."/>
            <person name="Kallberg Y."/>
        </authorList>
    </citation>
    <scope>NUCLEOTIDE SEQUENCE [LARGE SCALE GENOMIC DNA]</scope>
</reference>
<evidence type="ECO:0000313" key="1">
    <source>
        <dbReference type="EMBL" id="CAL1300288.1"/>
    </source>
</evidence>
<name>A0AAV2BY63_9ARAC</name>
<evidence type="ECO:0008006" key="3">
    <source>
        <dbReference type="Google" id="ProtNLM"/>
    </source>
</evidence>
<dbReference type="EMBL" id="CAXIEN010000545">
    <property type="protein sequence ID" value="CAL1300288.1"/>
    <property type="molecule type" value="Genomic_DNA"/>
</dbReference>
<accession>A0AAV2BY63</accession>
<dbReference type="Proteomes" id="UP001497382">
    <property type="component" value="Unassembled WGS sequence"/>
</dbReference>
<protein>
    <recommendedName>
        <fullName evidence="3">Nuclease HARBI1</fullName>
    </recommendedName>
</protein>
<comment type="caution">
    <text evidence="1">The sequence shown here is derived from an EMBL/GenBank/DDBJ whole genome shotgun (WGS) entry which is preliminary data.</text>
</comment>
<sequence length="69" mass="7556">MSQGSVSHSIREVSEAKSKNLLHKYVKFPDVQFAEKTLKEEFFKCCGLEGVLGTVDCTHVAIIAPSNDG</sequence>
<dbReference type="AlphaFoldDB" id="A0AAV2BY63"/>
<evidence type="ECO:0000313" key="2">
    <source>
        <dbReference type="Proteomes" id="UP001497382"/>
    </source>
</evidence>